<dbReference type="EC" id="1.1.1.47" evidence="5"/>
<dbReference type="PRINTS" id="PR00081">
    <property type="entry name" value="GDHRDH"/>
</dbReference>
<evidence type="ECO:0000256" key="1">
    <source>
        <dbReference type="ARBA" id="ARBA00006484"/>
    </source>
</evidence>
<evidence type="ECO:0000256" key="3">
    <source>
        <dbReference type="SAM" id="Coils"/>
    </source>
</evidence>
<gene>
    <name evidence="5" type="ORF">HYZ11_14375</name>
</gene>
<dbReference type="EMBL" id="JACPUR010000035">
    <property type="protein sequence ID" value="MBI3128787.1"/>
    <property type="molecule type" value="Genomic_DNA"/>
</dbReference>
<accession>A0A932MPM3</accession>
<evidence type="ECO:0000313" key="5">
    <source>
        <dbReference type="EMBL" id="MBI3128787.1"/>
    </source>
</evidence>
<dbReference type="Proteomes" id="UP000782312">
    <property type="component" value="Unassembled WGS sequence"/>
</dbReference>
<dbReference type="PRINTS" id="PR00080">
    <property type="entry name" value="SDRFAMILY"/>
</dbReference>
<feature type="domain" description="Ketoreductase" evidence="4">
    <location>
        <begin position="10"/>
        <end position="189"/>
    </location>
</feature>
<dbReference type="SUPFAM" id="SSF51735">
    <property type="entry name" value="NAD(P)-binding Rossmann-fold domains"/>
    <property type="match status" value="1"/>
</dbReference>
<proteinExistence type="inferred from homology"/>
<sequence length="253" mass="26269">MLQRFDLTGRTALVTGGGTGLGRAMARALAEAGADVAVAARRREKLEEAAAEIRSLGRRAAAIELDVTDSASAARAVAEAEAALGPLNVLVNNSGISGEGWAAELPLERWEQVMATNLRGAFLMCQAAGRGMIERKGGAIINVASVAGMVGIRMLAAYSASKGGLIQLTRTLALEWARYGVRVNALAPGYFLTDLNRGLFTSEAGERMIRNHIPMGRVGQPSELAGAVVFLASEASSFVTGAVLTVDGGQSAQ</sequence>
<protein>
    <submittedName>
        <fullName evidence="5">Glucose 1-dehydrogenase</fullName>
        <ecNumber evidence="5">1.1.1.47</ecNumber>
    </submittedName>
</protein>
<dbReference type="SMART" id="SM00822">
    <property type="entry name" value="PKS_KR"/>
    <property type="match status" value="1"/>
</dbReference>
<dbReference type="NCBIfam" id="NF005559">
    <property type="entry name" value="PRK07231.1"/>
    <property type="match status" value="1"/>
</dbReference>
<dbReference type="FunFam" id="3.40.50.720:FF:000240">
    <property type="entry name" value="SDR family oxidoreductase"/>
    <property type="match status" value="1"/>
</dbReference>
<dbReference type="Pfam" id="PF13561">
    <property type="entry name" value="adh_short_C2"/>
    <property type="match status" value="1"/>
</dbReference>
<reference evidence="5" key="1">
    <citation type="submission" date="2020-07" db="EMBL/GenBank/DDBJ databases">
        <title>Huge and variable diversity of episymbiotic CPR bacteria and DPANN archaea in groundwater ecosystems.</title>
        <authorList>
            <person name="He C.Y."/>
            <person name="Keren R."/>
            <person name="Whittaker M."/>
            <person name="Farag I.F."/>
            <person name="Doudna J."/>
            <person name="Cate J.H.D."/>
            <person name="Banfield J.F."/>
        </authorList>
    </citation>
    <scope>NUCLEOTIDE SEQUENCE</scope>
    <source>
        <strain evidence="5">NC_groundwater_763_Ag_S-0.2um_68_21</strain>
    </source>
</reference>
<organism evidence="5 6">
    <name type="scientific">Tectimicrobiota bacterium</name>
    <dbReference type="NCBI Taxonomy" id="2528274"/>
    <lineage>
        <taxon>Bacteria</taxon>
        <taxon>Pseudomonadati</taxon>
        <taxon>Nitrospinota/Tectimicrobiota group</taxon>
        <taxon>Candidatus Tectimicrobiota</taxon>
    </lineage>
</organism>
<dbReference type="PANTHER" id="PTHR42760">
    <property type="entry name" value="SHORT-CHAIN DEHYDROGENASES/REDUCTASES FAMILY MEMBER"/>
    <property type="match status" value="1"/>
</dbReference>
<dbReference type="InterPro" id="IPR020904">
    <property type="entry name" value="Sc_DH/Rdtase_CS"/>
</dbReference>
<comment type="similarity">
    <text evidence="1">Belongs to the short-chain dehydrogenases/reductases (SDR) family.</text>
</comment>
<evidence type="ECO:0000313" key="6">
    <source>
        <dbReference type="Proteomes" id="UP000782312"/>
    </source>
</evidence>
<evidence type="ECO:0000259" key="4">
    <source>
        <dbReference type="SMART" id="SM00822"/>
    </source>
</evidence>
<evidence type="ECO:0000256" key="2">
    <source>
        <dbReference type="ARBA" id="ARBA00023002"/>
    </source>
</evidence>
<dbReference type="AlphaFoldDB" id="A0A932MPM3"/>
<dbReference type="InterPro" id="IPR002347">
    <property type="entry name" value="SDR_fam"/>
</dbReference>
<dbReference type="InterPro" id="IPR036291">
    <property type="entry name" value="NAD(P)-bd_dom_sf"/>
</dbReference>
<feature type="coiled-coil region" evidence="3">
    <location>
        <begin position="29"/>
        <end position="66"/>
    </location>
</feature>
<dbReference type="Gene3D" id="3.40.50.720">
    <property type="entry name" value="NAD(P)-binding Rossmann-like Domain"/>
    <property type="match status" value="1"/>
</dbReference>
<name>A0A932MPM3_UNCTE</name>
<dbReference type="GO" id="GO:0047936">
    <property type="term" value="F:glucose 1-dehydrogenase [NAD(P)+] activity"/>
    <property type="evidence" value="ECO:0007669"/>
    <property type="project" value="UniProtKB-EC"/>
</dbReference>
<dbReference type="NCBIfam" id="NF009466">
    <property type="entry name" value="PRK12826.1-2"/>
    <property type="match status" value="1"/>
</dbReference>
<dbReference type="GO" id="GO:0005975">
    <property type="term" value="P:carbohydrate metabolic process"/>
    <property type="evidence" value="ECO:0007669"/>
    <property type="project" value="UniProtKB-ARBA"/>
</dbReference>
<keyword evidence="3" id="KW-0175">Coiled coil</keyword>
<dbReference type="PROSITE" id="PS00061">
    <property type="entry name" value="ADH_SHORT"/>
    <property type="match status" value="1"/>
</dbReference>
<dbReference type="NCBIfam" id="NF006070">
    <property type="entry name" value="PRK08213.1"/>
    <property type="match status" value="1"/>
</dbReference>
<keyword evidence="2 5" id="KW-0560">Oxidoreductase</keyword>
<comment type="caution">
    <text evidence="5">The sequence shown here is derived from an EMBL/GenBank/DDBJ whole genome shotgun (WGS) entry which is preliminary data.</text>
</comment>
<dbReference type="InterPro" id="IPR057326">
    <property type="entry name" value="KR_dom"/>
</dbReference>